<evidence type="ECO:0000313" key="3">
    <source>
        <dbReference type="EMBL" id="KIM91571.1"/>
    </source>
</evidence>
<dbReference type="HOGENOM" id="CLU_043742_0_0_1"/>
<dbReference type="SMART" id="SM00777">
    <property type="entry name" value="Mad3_BUB1_I"/>
    <property type="match status" value="1"/>
</dbReference>
<dbReference type="InterPro" id="IPR015661">
    <property type="entry name" value="Bub1/Mad3"/>
</dbReference>
<dbReference type="PROSITE" id="PS51489">
    <property type="entry name" value="BUB1_N"/>
    <property type="match status" value="1"/>
</dbReference>
<dbReference type="EMBL" id="KN832971">
    <property type="protein sequence ID" value="KIM91571.1"/>
    <property type="molecule type" value="Genomic_DNA"/>
</dbReference>
<dbReference type="InParanoid" id="A0A0C3GLY2"/>
<gene>
    <name evidence="3" type="ORF">PILCRDRAFT_810856</name>
</gene>
<feature type="region of interest" description="Disordered" evidence="1">
    <location>
        <begin position="342"/>
        <end position="387"/>
    </location>
</feature>
<name>A0A0C3GLY2_PILCF</name>
<feature type="region of interest" description="Disordered" evidence="1">
    <location>
        <begin position="399"/>
        <end position="428"/>
    </location>
</feature>
<feature type="domain" description="BUB1 N-terminal" evidence="2">
    <location>
        <begin position="60"/>
        <end position="223"/>
    </location>
</feature>
<dbReference type="GO" id="GO:0051754">
    <property type="term" value="P:meiotic sister chromatid cohesion, centromeric"/>
    <property type="evidence" value="ECO:0007669"/>
    <property type="project" value="TreeGrafter"/>
</dbReference>
<dbReference type="InterPro" id="IPR013212">
    <property type="entry name" value="Mad3/Bub1_I"/>
</dbReference>
<dbReference type="STRING" id="765440.A0A0C3GLY2"/>
<proteinExistence type="predicted"/>
<reference evidence="3 4" key="1">
    <citation type="submission" date="2014-04" db="EMBL/GenBank/DDBJ databases">
        <authorList>
            <consortium name="DOE Joint Genome Institute"/>
            <person name="Kuo A."/>
            <person name="Tarkka M."/>
            <person name="Buscot F."/>
            <person name="Kohler A."/>
            <person name="Nagy L.G."/>
            <person name="Floudas D."/>
            <person name="Copeland A."/>
            <person name="Barry K.W."/>
            <person name="Cichocki N."/>
            <person name="Veneault-Fourrey C."/>
            <person name="LaButti K."/>
            <person name="Lindquist E.A."/>
            <person name="Lipzen A."/>
            <person name="Lundell T."/>
            <person name="Morin E."/>
            <person name="Murat C."/>
            <person name="Sun H."/>
            <person name="Tunlid A."/>
            <person name="Henrissat B."/>
            <person name="Grigoriev I.V."/>
            <person name="Hibbett D.S."/>
            <person name="Martin F."/>
            <person name="Nordberg H.P."/>
            <person name="Cantor M.N."/>
            <person name="Hua S.X."/>
        </authorList>
    </citation>
    <scope>NUCLEOTIDE SEQUENCE [LARGE SCALE GENOMIC DNA]</scope>
    <source>
        <strain evidence="3 4">F 1598</strain>
    </source>
</reference>
<dbReference type="PANTHER" id="PTHR14030">
    <property type="entry name" value="MITOTIC CHECKPOINT SERINE/THREONINE-PROTEIN KINASE BUB1"/>
    <property type="match status" value="1"/>
</dbReference>
<dbReference type="Proteomes" id="UP000054166">
    <property type="component" value="Unassembled WGS sequence"/>
</dbReference>
<feature type="compositionally biased region" description="Low complexity" evidence="1">
    <location>
        <begin position="405"/>
        <end position="427"/>
    </location>
</feature>
<dbReference type="Pfam" id="PF08311">
    <property type="entry name" value="Mad3_BUB1_I"/>
    <property type="match status" value="1"/>
</dbReference>
<accession>A0A0C3GLY2</accession>
<dbReference type="GO" id="GO:0007094">
    <property type="term" value="P:mitotic spindle assembly checkpoint signaling"/>
    <property type="evidence" value="ECO:0007669"/>
    <property type="project" value="InterPro"/>
</dbReference>
<organism evidence="3 4">
    <name type="scientific">Piloderma croceum (strain F 1598)</name>
    <dbReference type="NCBI Taxonomy" id="765440"/>
    <lineage>
        <taxon>Eukaryota</taxon>
        <taxon>Fungi</taxon>
        <taxon>Dikarya</taxon>
        <taxon>Basidiomycota</taxon>
        <taxon>Agaricomycotina</taxon>
        <taxon>Agaricomycetes</taxon>
        <taxon>Agaricomycetidae</taxon>
        <taxon>Atheliales</taxon>
        <taxon>Atheliaceae</taxon>
        <taxon>Piloderma</taxon>
    </lineage>
</organism>
<dbReference type="PANTHER" id="PTHR14030:SF4">
    <property type="entry name" value="BUB1 KINASE, ISOFORM A-RELATED"/>
    <property type="match status" value="1"/>
</dbReference>
<protein>
    <recommendedName>
        <fullName evidence="2">BUB1 N-terminal domain-containing protein</fullName>
    </recommendedName>
</protein>
<reference evidence="4" key="2">
    <citation type="submission" date="2015-01" db="EMBL/GenBank/DDBJ databases">
        <title>Evolutionary Origins and Diversification of the Mycorrhizal Mutualists.</title>
        <authorList>
            <consortium name="DOE Joint Genome Institute"/>
            <consortium name="Mycorrhizal Genomics Consortium"/>
            <person name="Kohler A."/>
            <person name="Kuo A."/>
            <person name="Nagy L.G."/>
            <person name="Floudas D."/>
            <person name="Copeland A."/>
            <person name="Barry K.W."/>
            <person name="Cichocki N."/>
            <person name="Veneault-Fourrey C."/>
            <person name="LaButti K."/>
            <person name="Lindquist E.A."/>
            <person name="Lipzen A."/>
            <person name="Lundell T."/>
            <person name="Morin E."/>
            <person name="Murat C."/>
            <person name="Riley R."/>
            <person name="Ohm R."/>
            <person name="Sun H."/>
            <person name="Tunlid A."/>
            <person name="Henrissat B."/>
            <person name="Grigoriev I.V."/>
            <person name="Hibbett D.S."/>
            <person name="Martin F."/>
        </authorList>
    </citation>
    <scope>NUCLEOTIDE SEQUENCE [LARGE SCALE GENOMIC DNA]</scope>
    <source>
        <strain evidence="4">F 1598</strain>
    </source>
</reference>
<dbReference type="GO" id="GO:0005634">
    <property type="term" value="C:nucleus"/>
    <property type="evidence" value="ECO:0007669"/>
    <property type="project" value="TreeGrafter"/>
</dbReference>
<keyword evidence="4" id="KW-1185">Reference proteome</keyword>
<feature type="compositionally biased region" description="Low complexity" evidence="1">
    <location>
        <begin position="208"/>
        <end position="256"/>
    </location>
</feature>
<evidence type="ECO:0000256" key="1">
    <source>
        <dbReference type="SAM" id="MobiDB-lite"/>
    </source>
</evidence>
<sequence>MSDAIIDCDLLEASKENIQPLATGRRVTALSAVLSTPHAQRDAQHQAVKARLRRSVIVALANDEEGVDGDGEALEAYTNFVNWTLEAYPQGHSADSGLLELLEEATRVLLNQQCSEGKWKWRNELAYLKLWILYAGYVEKPWIVYAFLIANEVGTEWGVLYEEYAGVLERSGRRTQADEIYILGISRHAQPLDRLKNKHKEFQKRMMSSASTSSSVSSPGAASTTTATTTKRTVLGTTHRTPSTTPSSAPTTQTPTQNARLQIYVDPSQTSSSLPPSLTPQTTDQTQEKTPYPDIGTRKTRIKENVPEVKKVGGSTMKLGGSKRVVSAGGSKIVVFRDEDVGAGAGTEGSGSKIGVFRDDVGSSSESAGTGKAKKTSARAGDGDVAPKTNAVAVAGFTPFRDEPTTPSSPLSAPTPTSSAPTNPSPAIHVSETVMKPKTSLTSLPTGEIVGSKVIGGAGTSEAEALRKDPLKNYVGLGLSVDFGDQ</sequence>
<dbReference type="Gene3D" id="1.25.40.430">
    <property type="match status" value="1"/>
</dbReference>
<feature type="compositionally biased region" description="Low complexity" evidence="1">
    <location>
        <begin position="266"/>
        <end position="285"/>
    </location>
</feature>
<evidence type="ECO:0000313" key="4">
    <source>
        <dbReference type="Proteomes" id="UP000054166"/>
    </source>
</evidence>
<dbReference type="GO" id="GO:0032991">
    <property type="term" value="C:protein-containing complex"/>
    <property type="evidence" value="ECO:0007669"/>
    <property type="project" value="UniProtKB-ARBA"/>
</dbReference>
<dbReference type="AlphaFoldDB" id="A0A0C3GLY2"/>
<feature type="region of interest" description="Disordered" evidence="1">
    <location>
        <begin position="201"/>
        <end position="295"/>
    </location>
</feature>
<evidence type="ECO:0000259" key="2">
    <source>
        <dbReference type="PROSITE" id="PS51489"/>
    </source>
</evidence>
<dbReference type="GO" id="GO:0004672">
    <property type="term" value="F:protein kinase activity"/>
    <property type="evidence" value="ECO:0007669"/>
    <property type="project" value="TreeGrafter"/>
</dbReference>
<dbReference type="OrthoDB" id="248495at2759"/>